<name>A0A433D3I5_9FUNG</name>
<reference evidence="1 2" key="1">
    <citation type="journal article" date="2018" name="New Phytol.">
        <title>Phylogenomics of Endogonaceae and evolution of mycorrhizas within Mucoromycota.</title>
        <authorList>
            <person name="Chang Y."/>
            <person name="Desiro A."/>
            <person name="Na H."/>
            <person name="Sandor L."/>
            <person name="Lipzen A."/>
            <person name="Clum A."/>
            <person name="Barry K."/>
            <person name="Grigoriev I.V."/>
            <person name="Martin F.M."/>
            <person name="Stajich J.E."/>
            <person name="Smith M.E."/>
            <person name="Bonito G."/>
            <person name="Spatafora J.W."/>
        </authorList>
    </citation>
    <scope>NUCLEOTIDE SEQUENCE [LARGE SCALE GENOMIC DNA]</scope>
    <source>
        <strain evidence="1 2">GMNB39</strain>
    </source>
</reference>
<dbReference type="PANTHER" id="PTHR10845:SF267">
    <property type="entry name" value="REGULATOR OF G PROTEIN SIGNALING DOMAIN PROTEIN (AFU_ORTHOLOGUE AFUA_6G06860)"/>
    <property type="match status" value="1"/>
</dbReference>
<protein>
    <submittedName>
        <fullName evidence="1">RGS domain-containing protein</fullName>
    </submittedName>
</protein>
<dbReference type="SUPFAM" id="SSF48097">
    <property type="entry name" value="Regulator of G-protein signaling, RGS"/>
    <property type="match status" value="1"/>
</dbReference>
<comment type="caution">
    <text evidence="1">The sequence shown here is derived from an EMBL/GenBank/DDBJ whole genome shotgun (WGS) entry which is preliminary data.</text>
</comment>
<dbReference type="Proteomes" id="UP000268093">
    <property type="component" value="Unassembled WGS sequence"/>
</dbReference>
<dbReference type="CDD" id="cd07440">
    <property type="entry name" value="RGS"/>
    <property type="match status" value="1"/>
</dbReference>
<dbReference type="InterPro" id="IPR036305">
    <property type="entry name" value="RGS_sf"/>
</dbReference>
<evidence type="ECO:0000313" key="1">
    <source>
        <dbReference type="EMBL" id="RUP45385.1"/>
    </source>
</evidence>
<dbReference type="Pfam" id="PF00615">
    <property type="entry name" value="RGS"/>
    <property type="match status" value="1"/>
</dbReference>
<dbReference type="PROSITE" id="PS50132">
    <property type="entry name" value="RGS"/>
    <property type="match status" value="1"/>
</dbReference>
<proteinExistence type="predicted"/>
<accession>A0A433D3I5</accession>
<evidence type="ECO:0000313" key="2">
    <source>
        <dbReference type="Proteomes" id="UP000268093"/>
    </source>
</evidence>
<dbReference type="EMBL" id="RBNI01007375">
    <property type="protein sequence ID" value="RUP45385.1"/>
    <property type="molecule type" value="Genomic_DNA"/>
</dbReference>
<dbReference type="InterPro" id="IPR016137">
    <property type="entry name" value="RGS"/>
</dbReference>
<gene>
    <name evidence="1" type="ORF">BC936DRAFT_148246</name>
</gene>
<dbReference type="SMART" id="SM00315">
    <property type="entry name" value="RGS"/>
    <property type="match status" value="1"/>
</dbReference>
<dbReference type="AlphaFoldDB" id="A0A433D3I5"/>
<dbReference type="OrthoDB" id="10266999at2759"/>
<dbReference type="InterPro" id="IPR044926">
    <property type="entry name" value="RGS_subdomain_2"/>
</dbReference>
<dbReference type="PANTHER" id="PTHR10845">
    <property type="entry name" value="REGULATOR OF G PROTEIN SIGNALING"/>
    <property type="match status" value="1"/>
</dbReference>
<organism evidence="1 2">
    <name type="scientific">Jimgerdemannia flammicorona</name>
    <dbReference type="NCBI Taxonomy" id="994334"/>
    <lineage>
        <taxon>Eukaryota</taxon>
        <taxon>Fungi</taxon>
        <taxon>Fungi incertae sedis</taxon>
        <taxon>Mucoromycota</taxon>
        <taxon>Mucoromycotina</taxon>
        <taxon>Endogonomycetes</taxon>
        <taxon>Endogonales</taxon>
        <taxon>Endogonaceae</taxon>
        <taxon>Jimgerdemannia</taxon>
    </lineage>
</organism>
<keyword evidence="2" id="KW-1185">Reference proteome</keyword>
<sequence length="317" mass="36000">MHKRRSTFPAPVKPTFMQVLQNQSQAPFTLDDFSAFLEQTHCLENLTFWLAVRHYKYYAYTYLGPGQGTNVTADVDDLNNTNFAMSLENLDDDLTLVDGATEFAFTRREERVLDCEHLAHFAILQEKMHFIVKTYIATDSPREINIPNTIRRQLLRQVTELGNYHPAVLAPPRDMVYELMRVNSYLPWLQDRCGSKMSQHLDTTEPPVIGRRTSNRHSWAHFVYPDSSSPAAAEAVSSRSSSTTSSATSTLSGHDGNWDSARSMSAFRKRLSNPFGKWMGHPIVAQSHNPNDNHISLSKSWSPPMAVEDRLKNGGYF</sequence>
<dbReference type="Gene3D" id="1.10.167.10">
    <property type="entry name" value="Regulator of G-protein Signalling 4, domain 2"/>
    <property type="match status" value="1"/>
</dbReference>